<dbReference type="Pfam" id="PF13240">
    <property type="entry name" value="Zn_Ribbon_1"/>
    <property type="match status" value="1"/>
</dbReference>
<evidence type="ECO:0000259" key="2">
    <source>
        <dbReference type="PROSITE" id="PS00028"/>
    </source>
</evidence>
<keyword evidence="4" id="KW-1185">Reference proteome</keyword>
<comment type="caution">
    <text evidence="3">The sequence shown here is derived from an EMBL/GenBank/DDBJ whole genome shotgun (WGS) entry which is preliminary data.</text>
</comment>
<organism evidence="3 4">
    <name type="scientific">Pseudoflavonifractor hominis</name>
    <dbReference type="NCBI Taxonomy" id="2763059"/>
    <lineage>
        <taxon>Bacteria</taxon>
        <taxon>Bacillati</taxon>
        <taxon>Bacillota</taxon>
        <taxon>Clostridia</taxon>
        <taxon>Eubacteriales</taxon>
        <taxon>Oscillospiraceae</taxon>
        <taxon>Pseudoflavonifractor</taxon>
    </lineage>
</organism>
<dbReference type="RefSeq" id="WP_186964192.1">
    <property type="nucleotide sequence ID" value="NZ_JACOPR010000009.1"/>
</dbReference>
<reference evidence="3 4" key="1">
    <citation type="submission" date="2020-08" db="EMBL/GenBank/DDBJ databases">
        <title>Genome public.</title>
        <authorList>
            <person name="Liu C."/>
            <person name="Sun Q."/>
        </authorList>
    </citation>
    <scope>NUCLEOTIDE SEQUENCE [LARGE SCALE GENOMIC DNA]</scope>
    <source>
        <strain evidence="3 4">New-38</strain>
    </source>
</reference>
<dbReference type="InterPro" id="IPR011050">
    <property type="entry name" value="Pectin_lyase_fold/virulence"/>
</dbReference>
<dbReference type="Gene3D" id="2.160.20.10">
    <property type="entry name" value="Single-stranded right-handed beta-helix, Pectin lyase-like"/>
    <property type="match status" value="1"/>
</dbReference>
<dbReference type="SUPFAM" id="SSF51126">
    <property type="entry name" value="Pectin lyase-like"/>
    <property type="match status" value="1"/>
</dbReference>
<proteinExistence type="predicted"/>
<keyword evidence="1" id="KW-0812">Transmembrane</keyword>
<keyword evidence="1" id="KW-0472">Membrane</keyword>
<accession>A0ABR7HW21</accession>
<dbReference type="InterPro" id="IPR026870">
    <property type="entry name" value="Zinc_ribbon_dom"/>
</dbReference>
<feature type="domain" description="C2H2-type" evidence="2">
    <location>
        <begin position="5"/>
        <end position="27"/>
    </location>
</feature>
<keyword evidence="1" id="KW-1133">Transmembrane helix</keyword>
<protein>
    <submittedName>
        <fullName evidence="3">Zinc ribbon domain-containing protein</fullName>
    </submittedName>
</protein>
<gene>
    <name evidence="3" type="ORF">H8S34_12875</name>
</gene>
<feature type="transmembrane region" description="Helical" evidence="1">
    <location>
        <begin position="42"/>
        <end position="63"/>
    </location>
</feature>
<dbReference type="InterPro" id="IPR012334">
    <property type="entry name" value="Pectin_lyas_fold"/>
</dbReference>
<evidence type="ECO:0000313" key="3">
    <source>
        <dbReference type="EMBL" id="MBC5731713.1"/>
    </source>
</evidence>
<evidence type="ECO:0000256" key="1">
    <source>
        <dbReference type="SAM" id="Phobius"/>
    </source>
</evidence>
<sequence>MEYKCPHCGADLPENAVFCPHCAKDIHARKAVKKPVPLLKKLLLALLALAVLAAVGFGLWAVFAPRTYDGYGEVRYGDYQLLLTQSVDRYTPVPELTIPGEPEGQYRVPSRLFVNDTHNGVDASEAFLAEVVEVTAAFTGQEDSPSPFVCSQPAYNEGAPECPLISLIDFTGQSAPAELVWTFHMKNGDTISLRQIYEVVPIPVYDYYPEDYPMDTAEELQALIDAIPDQVTDPVAVINLHLPPVTYADGITIQSRSMNLYGSADEAGRRTTFTGPVQVVAPNSEIAYLQDIDFVGCGSGTGLSGSAPFRATNCTFTGWDTGVLAYSTSWANVIGCTFRNNGIGFQFDSTGEYANHSMYNDNLFEGNDVAVQLDNVPTDVVLNFQGSVFRANAQSILNSCDQPLDLSQVTFE</sequence>
<evidence type="ECO:0000313" key="4">
    <source>
        <dbReference type="Proteomes" id="UP000660021"/>
    </source>
</evidence>
<dbReference type="Proteomes" id="UP000660021">
    <property type="component" value="Unassembled WGS sequence"/>
</dbReference>
<dbReference type="EMBL" id="JACOPR010000009">
    <property type="protein sequence ID" value="MBC5731713.1"/>
    <property type="molecule type" value="Genomic_DNA"/>
</dbReference>
<dbReference type="InterPro" id="IPR013087">
    <property type="entry name" value="Znf_C2H2_type"/>
</dbReference>
<dbReference type="PROSITE" id="PS00028">
    <property type="entry name" value="ZINC_FINGER_C2H2_1"/>
    <property type="match status" value="1"/>
</dbReference>
<name>A0ABR7HW21_9FIRM</name>